<dbReference type="Proteomes" id="UP000238563">
    <property type="component" value="Unassembled WGS sequence"/>
</dbReference>
<dbReference type="PANTHER" id="PTHR43130:SF2">
    <property type="entry name" value="DJ-1_PFPI DOMAIN-CONTAINING PROTEIN"/>
    <property type="match status" value="1"/>
</dbReference>
<feature type="signal peptide" evidence="1">
    <location>
        <begin position="1"/>
        <end position="22"/>
    </location>
</feature>
<dbReference type="InterPro" id="IPR002818">
    <property type="entry name" value="DJ-1/PfpI"/>
</dbReference>
<feature type="domain" description="DJ-1/PfpI" evidence="2">
    <location>
        <begin position="49"/>
        <end position="211"/>
    </location>
</feature>
<proteinExistence type="predicted"/>
<protein>
    <submittedName>
        <fullName evidence="3">DJ-1/PfpI family protein</fullName>
    </submittedName>
</protein>
<organism evidence="3 4">
    <name type="scientific">Phyllobacterium myrsinacearum</name>
    <dbReference type="NCBI Taxonomy" id="28101"/>
    <lineage>
        <taxon>Bacteria</taxon>
        <taxon>Pseudomonadati</taxon>
        <taxon>Pseudomonadota</taxon>
        <taxon>Alphaproteobacteria</taxon>
        <taxon>Hyphomicrobiales</taxon>
        <taxon>Phyllobacteriaceae</taxon>
        <taxon>Phyllobacterium</taxon>
    </lineage>
</organism>
<reference evidence="3 4" key="1">
    <citation type="submission" date="2018-02" db="EMBL/GenBank/DDBJ databases">
        <title>The draft genome of Phyllobacterium myrsinacearum DSM5892.</title>
        <authorList>
            <person name="Li L."/>
            <person name="Liu L."/>
            <person name="Zhang X."/>
            <person name="Wang T."/>
        </authorList>
    </citation>
    <scope>NUCLEOTIDE SEQUENCE [LARGE SCALE GENOMIC DNA]</scope>
    <source>
        <strain evidence="3 4">DSM 5892</strain>
    </source>
</reference>
<evidence type="ECO:0000313" key="3">
    <source>
        <dbReference type="EMBL" id="PRD55025.1"/>
    </source>
</evidence>
<dbReference type="AlphaFoldDB" id="A0A2S9JPA8"/>
<dbReference type="GO" id="GO:0006355">
    <property type="term" value="P:regulation of DNA-templated transcription"/>
    <property type="evidence" value="ECO:0007669"/>
    <property type="project" value="TreeGrafter"/>
</dbReference>
<evidence type="ECO:0000256" key="1">
    <source>
        <dbReference type="SAM" id="SignalP"/>
    </source>
</evidence>
<feature type="chain" id="PRO_5015494029" evidence="1">
    <location>
        <begin position="23"/>
        <end position="270"/>
    </location>
</feature>
<dbReference type="RefSeq" id="WP_105733255.1">
    <property type="nucleotide sequence ID" value="NZ_PVBT01000002.1"/>
</dbReference>
<accession>A0A2S9JPA8</accession>
<dbReference type="SUPFAM" id="SSF52317">
    <property type="entry name" value="Class I glutamine amidotransferase-like"/>
    <property type="match status" value="1"/>
</dbReference>
<dbReference type="EMBL" id="PVBT01000002">
    <property type="protein sequence ID" value="PRD55025.1"/>
    <property type="molecule type" value="Genomic_DNA"/>
</dbReference>
<evidence type="ECO:0000313" key="4">
    <source>
        <dbReference type="Proteomes" id="UP000238563"/>
    </source>
</evidence>
<comment type="caution">
    <text evidence="3">The sequence shown here is derived from an EMBL/GenBank/DDBJ whole genome shotgun (WGS) entry which is preliminary data.</text>
</comment>
<dbReference type="OrthoDB" id="186587at2"/>
<dbReference type="CDD" id="cd03139">
    <property type="entry name" value="GATase1_PfpI_2"/>
    <property type="match status" value="1"/>
</dbReference>
<dbReference type="InterPro" id="IPR029062">
    <property type="entry name" value="Class_I_gatase-like"/>
</dbReference>
<gene>
    <name evidence="3" type="ORF">C5750_07470</name>
</gene>
<dbReference type="InterPro" id="IPR052158">
    <property type="entry name" value="INH-QAR"/>
</dbReference>
<keyword evidence="4" id="KW-1185">Reference proteome</keyword>
<dbReference type="Gene3D" id="3.40.50.880">
    <property type="match status" value="1"/>
</dbReference>
<keyword evidence="1" id="KW-0732">Signal</keyword>
<dbReference type="PANTHER" id="PTHR43130">
    <property type="entry name" value="ARAC-FAMILY TRANSCRIPTIONAL REGULATOR"/>
    <property type="match status" value="1"/>
</dbReference>
<dbReference type="Pfam" id="PF01965">
    <property type="entry name" value="DJ-1_PfpI"/>
    <property type="match status" value="1"/>
</dbReference>
<name>A0A2S9JPA8_9HYPH</name>
<evidence type="ECO:0000259" key="2">
    <source>
        <dbReference type="Pfam" id="PF01965"/>
    </source>
</evidence>
<sequence length="270" mass="28223">MINIDRRTVTLLALAAPFVSLAAAAQAPEHGTSNTSRDMSKVPWMGSEQIAMLIYPGMTVMDLIGPHCMFGALMGVKIDLVAKSLDPVTSDAGVTILPTATFQTCPTDLTVLFAPGGTDGTLTAAADPETLAFMADRGARAKYITSVCSGSLILGAAGLLKGYKATSHWSCRDALAGFGAIPTDARVVRDRNRITGAGVTAGLDFGLSMVAELRDQTYAECCQLMSEYDPAPPFNAGSMKTAPAEVKTAMIDLVSDFSKKAKALSAAAKY</sequence>